<dbReference type="PROSITE" id="PS50293">
    <property type="entry name" value="TPR_REGION"/>
    <property type="match status" value="1"/>
</dbReference>
<dbReference type="PANTHER" id="PTHR33706:SF1">
    <property type="entry name" value="TPR REPEAT PROTEIN"/>
    <property type="match status" value="1"/>
</dbReference>
<dbReference type="Gene3D" id="3.90.930.1">
    <property type="match status" value="5"/>
</dbReference>
<dbReference type="Pfam" id="PF13181">
    <property type="entry name" value="TPR_8"/>
    <property type="match status" value="1"/>
</dbReference>
<comment type="caution">
    <text evidence="3">The sequence shown here is derived from an EMBL/GenBank/DDBJ whole genome shotgun (WGS) entry which is preliminary data.</text>
</comment>
<dbReference type="PROSITE" id="PS50005">
    <property type="entry name" value="TPR"/>
    <property type="match status" value="2"/>
</dbReference>
<feature type="chain" id="PRO_5045837031" evidence="2">
    <location>
        <begin position="26"/>
        <end position="1094"/>
    </location>
</feature>
<proteinExistence type="predicted"/>
<feature type="repeat" description="TPR" evidence="1">
    <location>
        <begin position="133"/>
        <end position="166"/>
    </location>
</feature>
<dbReference type="SUPFAM" id="SSF82185">
    <property type="entry name" value="Histone H3 K4-specific methyltransferase SET7/9 N-terminal domain"/>
    <property type="match status" value="6"/>
</dbReference>
<reference evidence="3 4" key="1">
    <citation type="journal article" date="2015" name="Int. J. Syst. Evol. Microbiol.">
        <title>Carboxylicivirga linearis sp. nov., isolated from a sea cucumber culture pond.</title>
        <authorList>
            <person name="Wang F.Q."/>
            <person name="Zhou Y.X."/>
            <person name="Lin X.Z."/>
            <person name="Chen G.J."/>
            <person name="Du Z.J."/>
        </authorList>
    </citation>
    <scope>NUCLEOTIDE SEQUENCE [LARGE SCALE GENOMIC DNA]</scope>
    <source>
        <strain evidence="3 4">FB218</strain>
    </source>
</reference>
<dbReference type="Gene3D" id="1.25.40.10">
    <property type="entry name" value="Tetratricopeptide repeat domain"/>
    <property type="match status" value="2"/>
</dbReference>
<evidence type="ECO:0000313" key="3">
    <source>
        <dbReference type="EMBL" id="MBS2099823.1"/>
    </source>
</evidence>
<gene>
    <name evidence="3" type="ORF">KEM10_16150</name>
</gene>
<dbReference type="InterPro" id="IPR011652">
    <property type="entry name" value="MORN_2"/>
</dbReference>
<keyword evidence="2" id="KW-0732">Signal</keyword>
<keyword evidence="4" id="KW-1185">Reference proteome</keyword>
<evidence type="ECO:0000256" key="1">
    <source>
        <dbReference type="PROSITE-ProRule" id="PRU00339"/>
    </source>
</evidence>
<evidence type="ECO:0000256" key="2">
    <source>
        <dbReference type="SAM" id="SignalP"/>
    </source>
</evidence>
<dbReference type="PANTHER" id="PTHR33706">
    <property type="entry name" value="MORN VARIANT REPEAT PROTEIN"/>
    <property type="match status" value="1"/>
</dbReference>
<accession>A0ABS5JY95</accession>
<protein>
    <submittedName>
        <fullName evidence="3">Tetratricopeptide repeat protein</fullName>
    </submittedName>
</protein>
<dbReference type="Pfam" id="PF00515">
    <property type="entry name" value="TPR_1"/>
    <property type="match status" value="1"/>
</dbReference>
<dbReference type="Pfam" id="PF07661">
    <property type="entry name" value="MORN_2"/>
    <property type="match status" value="11"/>
</dbReference>
<feature type="repeat" description="TPR" evidence="1">
    <location>
        <begin position="99"/>
        <end position="132"/>
    </location>
</feature>
<dbReference type="Proteomes" id="UP000708576">
    <property type="component" value="Unassembled WGS sequence"/>
</dbReference>
<name>A0ABS5JY95_9BACT</name>
<organism evidence="3 4">
    <name type="scientific">Carboxylicivirga linearis</name>
    <dbReference type="NCBI Taxonomy" id="1628157"/>
    <lineage>
        <taxon>Bacteria</taxon>
        <taxon>Pseudomonadati</taxon>
        <taxon>Bacteroidota</taxon>
        <taxon>Bacteroidia</taxon>
        <taxon>Marinilabiliales</taxon>
        <taxon>Marinilabiliaceae</taxon>
        <taxon>Carboxylicivirga</taxon>
    </lineage>
</organism>
<keyword evidence="1" id="KW-0802">TPR repeat</keyword>
<dbReference type="SMART" id="SM00028">
    <property type="entry name" value="TPR"/>
    <property type="match status" value="5"/>
</dbReference>
<dbReference type="SUPFAM" id="SSF48452">
    <property type="entry name" value="TPR-like"/>
    <property type="match status" value="1"/>
</dbReference>
<dbReference type="Gene3D" id="2.20.110.10">
    <property type="entry name" value="Histone H3 K4-specific methyltransferase SET7/9 N-terminal domain"/>
    <property type="match status" value="2"/>
</dbReference>
<sequence length="1094" mass="126678">MKQIPVILRVSTVLLFSFISSVLFAQQIPSQQIIEEAMESYDEGKYDLAIEQYRTIHENDSNYQWMLAELAMAYMAKGENDSAIMVADNGLKLKGSNTMHLLRTKGSAYDNKGESDKAIAIYKEAIEKFPYVPLLYFNLGITYYKLEKYEQALQCFQQSATGNPFHASSHRMLAFLAARQKMYTRALLSLETYLALEPNSNRSNAMLVYLENFSGNYLDTAKGQFIEPFIDNSLFEEVDHYLKAKIVLTDRYNSPIDFNANLVKQTQMVFDVLPLDQMKDDFWVKMYYPFFRAIKQEGHIVPFLYTLLLSTDAEPVQKYFSKNEKDLKAFYSTGSNLSYVKQERPANLDGEEKLYTFDYFDSGNLYSIGNSNENDEETGPWEYYFSNGQLQARGSFEKGEKVGDWEYYLDNGLLKSTESYNAGELIGDYIGYYDNGKKSIQIPYDHGEIKGMVTWYNYFGDVSNEVEFVDSKRNGKGVSYHLNGKVKELYNNKDSELTGVSYDFFSTGDTSLVESYIGGKLDGVSREYFMNGQLYAIGNYKEGNKVGEWLVYYSNGNLHSKANYSDEGKLIGEYLSYYHNGLLESKRTYTSEGKLDGKLVYYNRYGQPYLEETYSNDLLIEVASINRNGQRYAVTGSEDGTFSFVSYDINGRKINEGSFIKGQSAGKWKSYYKLGQLQREYEYVDGKVNGQMIYYHPNGQKSAEYSYENGVLKGKYAAYEKNGKIKVEGYYKNDQADDNWKYYNSAGELESMIYYLNGSPYGFDYTFDVDGNLYEKRKVREGMVLGYTEFDDKGELLYHADLTKQSTYYLKGRGELKNCEINTLSGMYHGDLTWYYPNGKVLSVKKMEIGRAHGKYKYFHENGKLRIQGNYFNGDHDGMWEYFYEDGSKKNMYSYYADEKDSICLTWHKNGQLKERESYFIGELQGDAYQYDEYGELMIKLIYDENELVAYQYNKGGDLCDTIFVKGPDYKIEAYFNNGQKSYEVDYKDFVRNGTLLKYDSKGQLKVKRELKDGLYNGLCENYYANGQLQSEYKYKDNLQEGEERIYYETGKLKKIINWKGDKQHGLTQYYNEAGKLTQEVMYDNGCFVDVKNK</sequence>
<evidence type="ECO:0000313" key="4">
    <source>
        <dbReference type="Proteomes" id="UP000708576"/>
    </source>
</evidence>
<feature type="signal peptide" evidence="2">
    <location>
        <begin position="1"/>
        <end position="25"/>
    </location>
</feature>
<dbReference type="EMBL" id="JAGUCO010000015">
    <property type="protein sequence ID" value="MBS2099823.1"/>
    <property type="molecule type" value="Genomic_DNA"/>
</dbReference>
<dbReference type="InterPro" id="IPR019734">
    <property type="entry name" value="TPR_rpt"/>
</dbReference>
<dbReference type="InterPro" id="IPR011990">
    <property type="entry name" value="TPR-like_helical_dom_sf"/>
</dbReference>